<gene>
    <name evidence="1" type="ORF">Tci_850248</name>
</gene>
<protein>
    <submittedName>
        <fullName evidence="1">Reverse transcriptase domain-containing protein</fullName>
    </submittedName>
</protein>
<proteinExistence type="predicted"/>
<keyword evidence="1" id="KW-0808">Transferase</keyword>
<organism evidence="1">
    <name type="scientific">Tanacetum cinerariifolium</name>
    <name type="common">Dalmatian daisy</name>
    <name type="synonym">Chrysanthemum cinerariifolium</name>
    <dbReference type="NCBI Taxonomy" id="118510"/>
    <lineage>
        <taxon>Eukaryota</taxon>
        <taxon>Viridiplantae</taxon>
        <taxon>Streptophyta</taxon>
        <taxon>Embryophyta</taxon>
        <taxon>Tracheophyta</taxon>
        <taxon>Spermatophyta</taxon>
        <taxon>Magnoliopsida</taxon>
        <taxon>eudicotyledons</taxon>
        <taxon>Gunneridae</taxon>
        <taxon>Pentapetalae</taxon>
        <taxon>asterids</taxon>
        <taxon>campanulids</taxon>
        <taxon>Asterales</taxon>
        <taxon>Asteraceae</taxon>
        <taxon>Asteroideae</taxon>
        <taxon>Anthemideae</taxon>
        <taxon>Anthemidinae</taxon>
        <taxon>Tanacetum</taxon>
    </lineage>
</organism>
<evidence type="ECO:0000313" key="1">
    <source>
        <dbReference type="EMBL" id="GFC78278.1"/>
    </source>
</evidence>
<dbReference type="GO" id="GO:0003964">
    <property type="term" value="F:RNA-directed DNA polymerase activity"/>
    <property type="evidence" value="ECO:0007669"/>
    <property type="project" value="UniProtKB-KW"/>
</dbReference>
<comment type="caution">
    <text evidence="1">The sequence shown here is derived from an EMBL/GenBank/DDBJ whole genome shotgun (WGS) entry which is preliminary data.</text>
</comment>
<dbReference type="EMBL" id="BKCJ011064834">
    <property type="protein sequence ID" value="GFC78278.1"/>
    <property type="molecule type" value="Genomic_DNA"/>
</dbReference>
<keyword evidence="1" id="KW-0548">Nucleotidyltransferase</keyword>
<accession>A0A699QYA4</accession>
<sequence length="74" mass="8306">MPQNSIQICEIFDVCGIDFMGPFQSSRGKKNIFSWLSIICQNGLKRKRSPPMMPELFASSLNLSSPDLVLLELS</sequence>
<reference evidence="1" key="1">
    <citation type="journal article" date="2019" name="Sci. Rep.">
        <title>Draft genome of Tanacetum cinerariifolium, the natural source of mosquito coil.</title>
        <authorList>
            <person name="Yamashiro T."/>
            <person name="Shiraishi A."/>
            <person name="Satake H."/>
            <person name="Nakayama K."/>
        </authorList>
    </citation>
    <scope>NUCLEOTIDE SEQUENCE</scope>
</reference>
<dbReference type="AlphaFoldDB" id="A0A699QYA4"/>
<keyword evidence="1" id="KW-0695">RNA-directed DNA polymerase</keyword>
<name>A0A699QYA4_TANCI</name>